<keyword evidence="2" id="KW-0624">Polysaccharide degradation</keyword>
<name>A0ABP4QVW4_9ACTN</name>
<feature type="compositionally biased region" description="Pro residues" evidence="3">
    <location>
        <begin position="449"/>
        <end position="463"/>
    </location>
</feature>
<dbReference type="InterPro" id="IPR036116">
    <property type="entry name" value="FN3_sf"/>
</dbReference>
<dbReference type="InterPro" id="IPR013783">
    <property type="entry name" value="Ig-like_fold"/>
</dbReference>
<sequence>MAFRWRSAAGRRAAGIVAGVLTAVLVGAGLFLGTGVSSARPKLADVGAWLASALNGEVVHANGLSGQVDGRVDLASAGGQALTVVQDGDNVLVVDESTGKVSRIDPTQLEVAQTGTIGAGGMQIVMGAGKAYGIDPRGGTVQQLDPLTVDTIGAPITLKPPLGQAGIDKSGTLWVPVPEEGTLVQVAGAQKGKAVTVGEPGDPLTLTIANGVPLVTNSAAASAVVIGATGTRLQVSLPSTVTEAGSAGLRVPAVAESQVVPLLAPKQGALVLVDTASGALTTVSVKGGKLGAPQALGRRVYIADESTGKLIVYDTVAKRFEADKVVTGKAGPLEVFVKDGLLWVNDQFSETALVIEQDGRGHRVGKYDEALGQKDSPTPLPVPTSVPTVVRPTVVRPTTVPTRTTRQPTSVPTSAPTQTSVPTQTRTAAPTVTVTATPTQTPTQSPTPTRTPTPTPTVTPDPPGTVTANSGPGWMEIVFTPSGKGDVTGYTLKGAPGGADVSPNRVRADGPFQFRVTGGSCGQEYTFRVAAQYAGGEVESAPSIPVRPCVAPGSPAGFAAKGKNHGADLTWSPPENAKDGVTYLLDGPGTHPTAPDGTSAEVTGLKNGQSYTWTLRAKNEAGESQDRAEATAELRPPSAQFRNANNDHRDTLIRSGPSAGAEVGRIPKGAYITMTVLCQQKGASFTDTDTGMSSDVWNKVESANGNGWLNDVLMDTPKGGFPAAPLWECE</sequence>
<evidence type="ECO:0000256" key="3">
    <source>
        <dbReference type="SAM" id="MobiDB-lite"/>
    </source>
</evidence>
<evidence type="ECO:0000256" key="2">
    <source>
        <dbReference type="ARBA" id="ARBA00023326"/>
    </source>
</evidence>
<evidence type="ECO:0000256" key="1">
    <source>
        <dbReference type="ARBA" id="ARBA00023295"/>
    </source>
</evidence>
<dbReference type="Proteomes" id="UP001500064">
    <property type="component" value="Unassembled WGS sequence"/>
</dbReference>
<feature type="domain" description="Fibronectin type-III" evidence="4">
    <location>
        <begin position="459"/>
        <end position="554"/>
    </location>
</feature>
<dbReference type="Gene3D" id="2.60.40.10">
    <property type="entry name" value="Immunoglobulins"/>
    <property type="match status" value="2"/>
</dbReference>
<keyword evidence="2" id="KW-0119">Carbohydrate metabolism</keyword>
<evidence type="ECO:0000313" key="6">
    <source>
        <dbReference type="Proteomes" id="UP001500064"/>
    </source>
</evidence>
<dbReference type="EMBL" id="BAAAMU010000012">
    <property type="protein sequence ID" value="GAA1624753.1"/>
    <property type="molecule type" value="Genomic_DNA"/>
</dbReference>
<dbReference type="Gene3D" id="2.130.10.10">
    <property type="entry name" value="YVTN repeat-like/Quinoprotein amine dehydrogenase"/>
    <property type="match status" value="1"/>
</dbReference>
<dbReference type="SUPFAM" id="SSF63825">
    <property type="entry name" value="YWTD domain"/>
    <property type="match status" value="1"/>
</dbReference>
<dbReference type="InterPro" id="IPR015943">
    <property type="entry name" value="WD40/YVTN_repeat-like_dom_sf"/>
</dbReference>
<dbReference type="InterPro" id="IPR003961">
    <property type="entry name" value="FN3_dom"/>
</dbReference>
<comment type="caution">
    <text evidence="5">The sequence shown here is derived from an EMBL/GenBank/DDBJ whole genome shotgun (WGS) entry which is preliminary data.</text>
</comment>
<reference evidence="6" key="1">
    <citation type="journal article" date="2019" name="Int. J. Syst. Evol. Microbiol.">
        <title>The Global Catalogue of Microorganisms (GCM) 10K type strain sequencing project: providing services to taxonomists for standard genome sequencing and annotation.</title>
        <authorList>
            <consortium name="The Broad Institute Genomics Platform"/>
            <consortium name="The Broad Institute Genome Sequencing Center for Infectious Disease"/>
            <person name="Wu L."/>
            <person name="Ma J."/>
        </authorList>
    </citation>
    <scope>NUCLEOTIDE SEQUENCE [LARGE SCALE GENOMIC DNA]</scope>
    <source>
        <strain evidence="6">JCM 13929</strain>
    </source>
</reference>
<protein>
    <recommendedName>
        <fullName evidence="4">Fibronectin type-III domain-containing protein</fullName>
    </recommendedName>
</protein>
<feature type="compositionally biased region" description="Low complexity" evidence="3">
    <location>
        <begin position="396"/>
        <end position="414"/>
    </location>
</feature>
<dbReference type="SUPFAM" id="SSF49265">
    <property type="entry name" value="Fibronectin type III"/>
    <property type="match status" value="1"/>
</dbReference>
<keyword evidence="1" id="KW-0378">Hydrolase</keyword>
<evidence type="ECO:0000259" key="4">
    <source>
        <dbReference type="PROSITE" id="PS50853"/>
    </source>
</evidence>
<dbReference type="CDD" id="cd00063">
    <property type="entry name" value="FN3"/>
    <property type="match status" value="1"/>
</dbReference>
<feature type="region of interest" description="Disordered" evidence="3">
    <location>
        <begin position="639"/>
        <end position="660"/>
    </location>
</feature>
<feature type="compositionally biased region" description="Low complexity" evidence="3">
    <location>
        <begin position="421"/>
        <end position="448"/>
    </location>
</feature>
<evidence type="ECO:0000313" key="5">
    <source>
        <dbReference type="EMBL" id="GAA1624753.1"/>
    </source>
</evidence>
<feature type="region of interest" description="Disordered" evidence="3">
    <location>
        <begin position="396"/>
        <end position="471"/>
    </location>
</feature>
<dbReference type="SMART" id="SM00060">
    <property type="entry name" value="FN3"/>
    <property type="match status" value="2"/>
</dbReference>
<proteinExistence type="predicted"/>
<dbReference type="RefSeq" id="WP_346103669.1">
    <property type="nucleotide sequence ID" value="NZ_BAAAMU010000012.1"/>
</dbReference>
<gene>
    <name evidence="5" type="ORF">GCM10009733_021770</name>
</gene>
<keyword evidence="1" id="KW-0326">Glycosidase</keyword>
<accession>A0ABP4QVW4</accession>
<organism evidence="5 6">
    <name type="scientific">Nonomuraea maheshkhaliensis</name>
    <dbReference type="NCBI Taxonomy" id="419590"/>
    <lineage>
        <taxon>Bacteria</taxon>
        <taxon>Bacillati</taxon>
        <taxon>Actinomycetota</taxon>
        <taxon>Actinomycetes</taxon>
        <taxon>Streptosporangiales</taxon>
        <taxon>Streptosporangiaceae</taxon>
        <taxon>Nonomuraea</taxon>
    </lineage>
</organism>
<keyword evidence="6" id="KW-1185">Reference proteome</keyword>
<dbReference type="PROSITE" id="PS50853">
    <property type="entry name" value="FN3"/>
    <property type="match status" value="1"/>
</dbReference>